<dbReference type="AlphaFoldDB" id="F0SLU7"/>
<dbReference type="OrthoDB" id="2154696at2"/>
<keyword evidence="1" id="KW-0472">Membrane</keyword>
<gene>
    <name evidence="2" type="ordered locus">Plabr_1225</name>
</gene>
<keyword evidence="1" id="KW-0812">Transmembrane</keyword>
<proteinExistence type="predicted"/>
<feature type="transmembrane region" description="Helical" evidence="1">
    <location>
        <begin position="27"/>
        <end position="49"/>
    </location>
</feature>
<feature type="transmembrane region" description="Helical" evidence="1">
    <location>
        <begin position="79"/>
        <end position="101"/>
    </location>
</feature>
<dbReference type="STRING" id="756272.Plabr_1225"/>
<organism evidence="2 3">
    <name type="scientific">Rubinisphaera brasiliensis (strain ATCC 49424 / DSM 5305 / JCM 21570 / IAM 15109 / NBRC 103401 / IFAM 1448)</name>
    <name type="common">Planctomyces brasiliensis</name>
    <dbReference type="NCBI Taxonomy" id="756272"/>
    <lineage>
        <taxon>Bacteria</taxon>
        <taxon>Pseudomonadati</taxon>
        <taxon>Planctomycetota</taxon>
        <taxon>Planctomycetia</taxon>
        <taxon>Planctomycetales</taxon>
        <taxon>Planctomycetaceae</taxon>
        <taxon>Rubinisphaera</taxon>
    </lineage>
</organism>
<evidence type="ECO:0000256" key="1">
    <source>
        <dbReference type="SAM" id="Phobius"/>
    </source>
</evidence>
<feature type="transmembrane region" description="Helical" evidence="1">
    <location>
        <begin position="113"/>
        <end position="131"/>
    </location>
</feature>
<dbReference type="RefSeq" id="WP_013627571.1">
    <property type="nucleotide sequence ID" value="NC_015174.1"/>
</dbReference>
<accession>F0SLU7</accession>
<dbReference type="eggNOG" id="COG1196">
    <property type="taxonomic scope" value="Bacteria"/>
</dbReference>
<dbReference type="HOGENOM" id="CLU_057647_0_0_0"/>
<keyword evidence="3" id="KW-1185">Reference proteome</keyword>
<dbReference type="Proteomes" id="UP000006860">
    <property type="component" value="Chromosome"/>
</dbReference>
<keyword evidence="1" id="KW-1133">Transmembrane helix</keyword>
<feature type="transmembrane region" description="Helical" evidence="1">
    <location>
        <begin position="382"/>
        <end position="405"/>
    </location>
</feature>
<dbReference type="KEGG" id="pbs:Plabr_1225"/>
<protein>
    <submittedName>
        <fullName evidence="2">Uncharacterized protein</fullName>
    </submittedName>
</protein>
<evidence type="ECO:0000313" key="3">
    <source>
        <dbReference type="Proteomes" id="UP000006860"/>
    </source>
</evidence>
<dbReference type="EMBL" id="CP002546">
    <property type="protein sequence ID" value="ADY58838.1"/>
    <property type="molecule type" value="Genomic_DNA"/>
</dbReference>
<evidence type="ECO:0000313" key="2">
    <source>
        <dbReference type="EMBL" id="ADY58838.1"/>
    </source>
</evidence>
<sequence length="418" mass="44178">MTDHETIHSTPAPGPLHRPVEVRESGLPYISWGAIFAGLVIVLSLSWLLHLLGAAMGVSIADATDSVTMEGGLTVGTTLWVVLSWMIAFFIGSMATARLAGKIDDFSGMLHGFTLWGIGTLAAVVIGSWGISSILQTGQQIASSAAQGVAVAGSGMATGVGYAAEGSYAATQQITNQFGGRIQERLTDRAAEIASSADTQLSEQEIRNVISDLDERTLRRVVQDLTNDDQEGAAQLLADSTDLSEQDAEALINSAYQEMEQQLGNPENDQPLSQDLQNNMASAVDSYVASLDARGGAKVSEQDIRRAVASLDAQAVQAMATRLANGNTEGAKRVLVQNTNLTSEQIDELYEGAMEGIDEEAEEYVQAVNQVAESVSSYTAQVLWIVFAGTALGLAVALAGGWLGADTSRTVYAQAYNR</sequence>
<reference evidence="3" key="1">
    <citation type="submission" date="2011-02" db="EMBL/GenBank/DDBJ databases">
        <title>The complete genome of Planctomyces brasiliensis DSM 5305.</title>
        <authorList>
            <person name="Lucas S."/>
            <person name="Copeland A."/>
            <person name="Lapidus A."/>
            <person name="Bruce D."/>
            <person name="Goodwin L."/>
            <person name="Pitluck S."/>
            <person name="Kyrpides N."/>
            <person name="Mavromatis K."/>
            <person name="Pagani I."/>
            <person name="Ivanova N."/>
            <person name="Ovchinnikova G."/>
            <person name="Lu M."/>
            <person name="Detter J.C."/>
            <person name="Han C."/>
            <person name="Land M."/>
            <person name="Hauser L."/>
            <person name="Markowitz V."/>
            <person name="Cheng J.-F."/>
            <person name="Hugenholtz P."/>
            <person name="Woyke T."/>
            <person name="Wu D."/>
            <person name="Tindall B."/>
            <person name="Pomrenke H.G."/>
            <person name="Brambilla E."/>
            <person name="Klenk H.-P."/>
            <person name="Eisen J.A."/>
        </authorList>
    </citation>
    <scope>NUCLEOTIDE SEQUENCE [LARGE SCALE GENOMIC DNA]</scope>
    <source>
        <strain evidence="3">ATCC 49424 / DSM 5305 / JCM 21570 / NBRC 103401 / IFAM 1448</strain>
    </source>
</reference>
<name>F0SLU7_RUBBR</name>